<dbReference type="STRING" id="859194.MHF_0489"/>
<reference key="2">
    <citation type="submission" date="2011-05" db="EMBL/GenBank/DDBJ databases">
        <title>The Genome of Mycoplasma haemofelis Strain Ohio2, a pathogenic hemoplasma of the cat.</title>
        <authorList>
            <person name="Santos A.P."/>
            <person name="Guimaraes A.M.S."/>
            <person name="SanMiguel P.J."/>
            <person name="Martin S.W."/>
            <person name="Messick J.B."/>
        </authorList>
    </citation>
    <scope>NUCLEOTIDE SEQUENCE</scope>
    <source>
        <strain>Ohio2</strain>
    </source>
</reference>
<proteinExistence type="predicted"/>
<accession>F6FHM2</accession>
<evidence type="ECO:0000313" key="2">
    <source>
        <dbReference type="Proteomes" id="UP000007952"/>
    </source>
</evidence>
<sequence>MAIEGSLATKIATGVAGTVAIAGGGAFMAYKALGQDNITKYLHSLGRELATSDEDWSLIKKNYSLDKEDSPISGIPKAAIETKLDDLKKWCRNHLKEEFSHEKAKRGDYNLIQAWCTN</sequence>
<dbReference type="EMBL" id="CP002808">
    <property type="protein sequence ID" value="AEG72761.1"/>
    <property type="molecule type" value="Genomic_DNA"/>
</dbReference>
<name>F6FHM2_MYCHI</name>
<dbReference type="AlphaFoldDB" id="F6FHM2"/>
<gene>
    <name evidence="1" type="ordered locus">MHF_0489</name>
</gene>
<dbReference type="KEGG" id="mhf:MHF_0489"/>
<evidence type="ECO:0000313" key="1">
    <source>
        <dbReference type="EMBL" id="AEG72761.1"/>
    </source>
</evidence>
<organism evidence="1 2">
    <name type="scientific">Mycoplasma haemofelis (strain Ohio2)</name>
    <dbReference type="NCBI Taxonomy" id="859194"/>
    <lineage>
        <taxon>Bacteria</taxon>
        <taxon>Bacillati</taxon>
        <taxon>Mycoplasmatota</taxon>
        <taxon>Mollicutes</taxon>
        <taxon>Mycoplasmataceae</taxon>
        <taxon>Mycoplasma</taxon>
    </lineage>
</organism>
<dbReference type="Proteomes" id="UP000007952">
    <property type="component" value="Chromosome"/>
</dbReference>
<reference evidence="1 2" key="1">
    <citation type="journal article" date="2011" name="J. Bacteriol.">
        <title>Complete genome sequences of two hemotropic Mycoplasmas, Mycoplasma haemofelis strain Ohio2 and Mycoplasma suis strain Illinois.</title>
        <authorList>
            <person name="Messick J.B."/>
            <person name="Santos A.P."/>
            <person name="Guimaraes A.M."/>
        </authorList>
    </citation>
    <scope>NUCLEOTIDE SEQUENCE [LARGE SCALE GENOMIC DNA]</scope>
    <source>
        <strain evidence="1 2">Ohio2</strain>
    </source>
</reference>
<protein>
    <submittedName>
        <fullName evidence="1">Uncharacterized protein</fullName>
    </submittedName>
</protein>
<dbReference type="HOGENOM" id="CLU_2168166_0_0_14"/>